<comment type="caution">
    <text evidence="3">The sequence shown here is derived from an EMBL/GenBank/DDBJ whole genome shotgun (WGS) entry which is preliminary data.</text>
</comment>
<sequence>MKILFVHNFYISTAPSGEDIVFKDELELLKKKGIEVITYTKYNDEILSYRFKNKLQLPINIVWSLKSYKELKSIIKKEKPDLCHFHNIFYTISPSAYYACKDAGIPVVQTLHNYRIFCVNGLLFRNGKTCEDCIGRIPYNAFLNGCYRNSRTSSLVMAFMEYLHRIIGTWNTKIDAFIILTEFSKSKFIKASLPAEKIFVKPNFIKNNLEPHFNFKKFVLFVGRLTSEKGVMTLLKSWKKIDSKGIVLKIIGDGSLKKDIEEFIIKHKLENVKICGYLPWEEVIENIKNSMFLFFTSECYETFGKPVIEAFACGKPIIASRLGVMEEIVEDGKTGLFFEPGNPDDLALKIKWMLDNTNASIEMGKNARAEFEAKYTFEKNFEILIGIYQKAIENNR</sequence>
<dbReference type="InterPro" id="IPR050194">
    <property type="entry name" value="Glycosyltransferase_grp1"/>
</dbReference>
<dbReference type="PANTHER" id="PTHR45947:SF13">
    <property type="entry name" value="TRANSFERASE"/>
    <property type="match status" value="1"/>
</dbReference>
<evidence type="ECO:0008006" key="5">
    <source>
        <dbReference type="Google" id="ProtNLM"/>
    </source>
</evidence>
<dbReference type="Proteomes" id="UP000178082">
    <property type="component" value="Unassembled WGS sequence"/>
</dbReference>
<dbReference type="GO" id="GO:0016757">
    <property type="term" value="F:glycosyltransferase activity"/>
    <property type="evidence" value="ECO:0007669"/>
    <property type="project" value="InterPro"/>
</dbReference>
<name>A0A1F7SJF3_9BACT</name>
<dbReference type="SUPFAM" id="SSF53756">
    <property type="entry name" value="UDP-Glycosyltransferase/glycogen phosphorylase"/>
    <property type="match status" value="1"/>
</dbReference>
<evidence type="ECO:0000259" key="2">
    <source>
        <dbReference type="Pfam" id="PF13439"/>
    </source>
</evidence>
<feature type="domain" description="Glycosyl transferase family 1" evidence="1">
    <location>
        <begin position="216"/>
        <end position="369"/>
    </location>
</feature>
<dbReference type="Pfam" id="PF13439">
    <property type="entry name" value="Glyco_transf_4"/>
    <property type="match status" value="1"/>
</dbReference>
<dbReference type="PANTHER" id="PTHR45947">
    <property type="entry name" value="SULFOQUINOVOSYL TRANSFERASE SQD2"/>
    <property type="match status" value="1"/>
</dbReference>
<dbReference type="CDD" id="cd03801">
    <property type="entry name" value="GT4_PimA-like"/>
    <property type="match status" value="1"/>
</dbReference>
<dbReference type="STRING" id="1817883.A3G31_00725"/>
<dbReference type="InterPro" id="IPR001296">
    <property type="entry name" value="Glyco_trans_1"/>
</dbReference>
<dbReference type="AlphaFoldDB" id="A0A1F7SJF3"/>
<organism evidence="3 4">
    <name type="scientific">Candidatus Schekmanbacteria bacterium RIFCSPLOWO2_12_FULL_38_15</name>
    <dbReference type="NCBI Taxonomy" id="1817883"/>
    <lineage>
        <taxon>Bacteria</taxon>
        <taxon>Candidatus Schekmaniibacteriota</taxon>
    </lineage>
</organism>
<protein>
    <recommendedName>
        <fullName evidence="5">Glycosyl transferase family 1</fullName>
    </recommendedName>
</protein>
<evidence type="ECO:0000259" key="1">
    <source>
        <dbReference type="Pfam" id="PF00534"/>
    </source>
</evidence>
<feature type="domain" description="Glycosyltransferase subfamily 4-like N-terminal" evidence="2">
    <location>
        <begin position="27"/>
        <end position="205"/>
    </location>
</feature>
<dbReference type="EMBL" id="MGDI01000019">
    <property type="protein sequence ID" value="OGL53910.1"/>
    <property type="molecule type" value="Genomic_DNA"/>
</dbReference>
<evidence type="ECO:0000313" key="4">
    <source>
        <dbReference type="Proteomes" id="UP000178082"/>
    </source>
</evidence>
<dbReference type="Gene3D" id="3.40.50.2000">
    <property type="entry name" value="Glycogen Phosphorylase B"/>
    <property type="match status" value="2"/>
</dbReference>
<reference evidence="3 4" key="1">
    <citation type="journal article" date="2016" name="Nat. Commun.">
        <title>Thousands of microbial genomes shed light on interconnected biogeochemical processes in an aquifer system.</title>
        <authorList>
            <person name="Anantharaman K."/>
            <person name="Brown C.T."/>
            <person name="Hug L.A."/>
            <person name="Sharon I."/>
            <person name="Castelle C.J."/>
            <person name="Probst A.J."/>
            <person name="Thomas B.C."/>
            <person name="Singh A."/>
            <person name="Wilkins M.J."/>
            <person name="Karaoz U."/>
            <person name="Brodie E.L."/>
            <person name="Williams K.H."/>
            <person name="Hubbard S.S."/>
            <person name="Banfield J.F."/>
        </authorList>
    </citation>
    <scope>NUCLEOTIDE SEQUENCE [LARGE SCALE GENOMIC DNA]</scope>
</reference>
<gene>
    <name evidence="3" type="ORF">A3G31_00725</name>
</gene>
<dbReference type="InterPro" id="IPR028098">
    <property type="entry name" value="Glyco_trans_4-like_N"/>
</dbReference>
<evidence type="ECO:0000313" key="3">
    <source>
        <dbReference type="EMBL" id="OGL53910.1"/>
    </source>
</evidence>
<accession>A0A1F7SJF3</accession>
<proteinExistence type="predicted"/>
<dbReference type="Pfam" id="PF00534">
    <property type="entry name" value="Glycos_transf_1"/>
    <property type="match status" value="1"/>
</dbReference>